<keyword evidence="1" id="KW-1133">Transmembrane helix</keyword>
<accession>A0ABP0EHU3</accession>
<reference evidence="2 3" key="1">
    <citation type="submission" date="2024-01" db="EMBL/GenBank/DDBJ databases">
        <authorList>
            <consortium name="Genoscope - CEA"/>
            <person name="William W."/>
        </authorList>
    </citation>
    <scope>NUCLEOTIDE SEQUENCE [LARGE SCALE GENOMIC DNA]</scope>
    <source>
        <strain evidence="2 3">29B2s-10</strain>
    </source>
</reference>
<organism evidence="2 3">
    <name type="scientific">[Candida] anglica</name>
    <dbReference type="NCBI Taxonomy" id="148631"/>
    <lineage>
        <taxon>Eukaryota</taxon>
        <taxon>Fungi</taxon>
        <taxon>Dikarya</taxon>
        <taxon>Ascomycota</taxon>
        <taxon>Saccharomycotina</taxon>
        <taxon>Pichiomycetes</taxon>
        <taxon>Debaryomycetaceae</taxon>
        <taxon>Kurtzmaniella</taxon>
    </lineage>
</organism>
<evidence type="ECO:0000313" key="2">
    <source>
        <dbReference type="EMBL" id="CAK7913089.1"/>
    </source>
</evidence>
<name>A0ABP0EHU3_9ASCO</name>
<proteinExistence type="predicted"/>
<dbReference type="Proteomes" id="UP001497600">
    <property type="component" value="Chromosome F"/>
</dbReference>
<evidence type="ECO:0000313" key="3">
    <source>
        <dbReference type="Proteomes" id="UP001497600"/>
    </source>
</evidence>
<feature type="transmembrane region" description="Helical" evidence="1">
    <location>
        <begin position="106"/>
        <end position="124"/>
    </location>
</feature>
<evidence type="ECO:0000256" key="1">
    <source>
        <dbReference type="SAM" id="Phobius"/>
    </source>
</evidence>
<keyword evidence="3" id="KW-1185">Reference proteome</keyword>
<protein>
    <submittedName>
        <fullName evidence="2">Uncharacterized protein</fullName>
    </submittedName>
</protein>
<keyword evidence="1" id="KW-0472">Membrane</keyword>
<dbReference type="EMBL" id="OZ004258">
    <property type="protein sequence ID" value="CAK7913089.1"/>
    <property type="molecule type" value="Genomic_DNA"/>
</dbReference>
<keyword evidence="1" id="KW-0812">Transmembrane</keyword>
<sequence length="544" mass="61833">MYIVESFISLLRRTFFTPLGALILRLNEDYIVKQKPPARLQTTTSSPPVERKSTIYVSKGCDDYKTKDKRVYSLVAELPPPESGLNIKVLDKFNSSTFYQQLVHNWPLSQLTILFVLCIVIIIWKKSNKGRRSKWKGSSKRHNKLTLVPYTQPKVLDSPLTDNITIKSKVVGFSWNIPIEVIESSQAALVEGSPNIVQVQSSAESFSKKSKQESLVDLYRFEEPQSASSLASCCSLLGGREFKMTKPTKKLLFGAYSPECYLEEIYGRFPHLESSEDELNDLFEDILSLSELSKSEINDSIEMEFTEVNEGNSKELHIKLRKILQYQYNGGNEKVSYTINVYLKIFESSLPTYLNTLHTRKRNLNTKRLLLLICDYFSYSTNNPNMDHFNSYVQSLFEYCKIGSLRKLATKAACISFAALNPSMLEDTLLVLVKQSFTNDQNVHQIISLGCIKYYLCVNKDSLIDNDCIIDLLIQILDIMLSSPPNPSKIVGPSLLIEAIDTYLVILEIFTGMSLVINERLTTLKSKLECLLQVNSKLVSNLEE</sequence>
<gene>
    <name evidence="2" type="ORF">CAAN4_F10000</name>
</gene>